<evidence type="ECO:0000256" key="3">
    <source>
        <dbReference type="ARBA" id="ARBA00020071"/>
    </source>
</evidence>
<proteinExistence type="inferred from homology"/>
<dbReference type="GO" id="GO:0046872">
    <property type="term" value="F:metal ion binding"/>
    <property type="evidence" value="ECO:0007669"/>
    <property type="project" value="UniProtKB-KW"/>
</dbReference>
<evidence type="ECO:0000259" key="9">
    <source>
        <dbReference type="PROSITE" id="PS51677"/>
    </source>
</evidence>
<feature type="compositionally biased region" description="Basic residues" evidence="7">
    <location>
        <begin position="267"/>
        <end position="295"/>
    </location>
</feature>
<evidence type="ECO:0000256" key="4">
    <source>
        <dbReference type="ARBA" id="ARBA00022723"/>
    </source>
</evidence>
<evidence type="ECO:0000256" key="7">
    <source>
        <dbReference type="SAM" id="MobiDB-lite"/>
    </source>
</evidence>
<evidence type="ECO:0000256" key="2">
    <source>
        <dbReference type="ARBA" id="ARBA00010973"/>
    </source>
</evidence>
<dbReference type="KEGG" id="hdn:Hden_2402"/>
<feature type="region of interest" description="Disordered" evidence="7">
    <location>
        <begin position="258"/>
        <end position="295"/>
    </location>
</feature>
<dbReference type="STRING" id="582899.Hden_2402"/>
<dbReference type="EMBL" id="CP002083">
    <property type="protein sequence ID" value="ADJ24199.1"/>
    <property type="molecule type" value="Genomic_DNA"/>
</dbReference>
<comment type="similarity">
    <text evidence="2">Belongs to the polysaccharide deacetylase family.</text>
</comment>
<gene>
    <name evidence="10" type="ordered locus">Hden_2402</name>
</gene>
<dbReference type="InterPro" id="IPR011330">
    <property type="entry name" value="Glyco_hydro/deAcase_b/a-brl"/>
</dbReference>
<evidence type="ECO:0000256" key="8">
    <source>
        <dbReference type="SAM" id="SignalP"/>
    </source>
</evidence>
<dbReference type="InterPro" id="IPR050248">
    <property type="entry name" value="Polysacc_deacetylase_ArnD"/>
</dbReference>
<dbReference type="Pfam" id="PF01522">
    <property type="entry name" value="Polysacc_deac_1"/>
    <property type="match status" value="1"/>
</dbReference>
<keyword evidence="11" id="KW-1185">Reference proteome</keyword>
<dbReference type="AlphaFoldDB" id="D8JRY1"/>
<dbReference type="GO" id="GO:0016020">
    <property type="term" value="C:membrane"/>
    <property type="evidence" value="ECO:0007669"/>
    <property type="project" value="TreeGrafter"/>
</dbReference>
<accession>D8JRY1</accession>
<name>D8JRY1_HYPDA</name>
<dbReference type="GO" id="GO:0005975">
    <property type="term" value="P:carbohydrate metabolic process"/>
    <property type="evidence" value="ECO:0007669"/>
    <property type="project" value="InterPro"/>
</dbReference>
<dbReference type="Gene3D" id="3.20.20.370">
    <property type="entry name" value="Glycoside hydrolase/deacetylase"/>
    <property type="match status" value="1"/>
</dbReference>
<keyword evidence="5" id="KW-0378">Hydrolase</keyword>
<evidence type="ECO:0000256" key="6">
    <source>
        <dbReference type="ARBA" id="ARBA00032976"/>
    </source>
</evidence>
<reference evidence="11" key="1">
    <citation type="journal article" date="2011" name="J. Bacteriol.">
        <title>Genome sequences of eight morphologically diverse alphaproteobacteria.</title>
        <authorList>
            <consortium name="US DOE Joint Genome Institute"/>
            <person name="Brown P.J."/>
            <person name="Kysela D.T."/>
            <person name="Buechlein A."/>
            <person name="Hemmerich C."/>
            <person name="Brun Y.V."/>
        </authorList>
    </citation>
    <scope>NUCLEOTIDE SEQUENCE [LARGE SCALE GENOMIC DNA]</scope>
    <source>
        <strain evidence="11">ATCC 51888 / DSM 1869 / NCIB 11706 / TK 0415</strain>
    </source>
</reference>
<evidence type="ECO:0000313" key="10">
    <source>
        <dbReference type="EMBL" id="ADJ24199.1"/>
    </source>
</evidence>
<feature type="chain" id="PRO_5003116177" description="Chitooligosaccharide deacetylase" evidence="8">
    <location>
        <begin position="21"/>
        <end position="295"/>
    </location>
</feature>
<dbReference type="HOGENOM" id="CLU_021264_8_1_5"/>
<protein>
    <recommendedName>
        <fullName evidence="3">Chitooligosaccharide deacetylase</fullName>
    </recommendedName>
    <alternativeName>
        <fullName evidence="6">Nodulation protein B</fullName>
    </alternativeName>
</protein>
<dbReference type="PANTHER" id="PTHR10587:SF133">
    <property type="entry name" value="CHITIN DEACETYLASE 1-RELATED"/>
    <property type="match status" value="1"/>
</dbReference>
<evidence type="ECO:0000313" key="11">
    <source>
        <dbReference type="Proteomes" id="UP000002033"/>
    </source>
</evidence>
<feature type="domain" description="NodB homology" evidence="9">
    <location>
        <begin position="65"/>
        <end position="245"/>
    </location>
</feature>
<dbReference type="Proteomes" id="UP000002033">
    <property type="component" value="Chromosome"/>
</dbReference>
<keyword evidence="8" id="KW-0732">Signal</keyword>
<dbReference type="PANTHER" id="PTHR10587">
    <property type="entry name" value="GLYCOSYL TRANSFERASE-RELATED"/>
    <property type="match status" value="1"/>
</dbReference>
<keyword evidence="4" id="KW-0479">Metal-binding</keyword>
<dbReference type="OrthoDB" id="276604at2"/>
<comment type="function">
    <text evidence="1">Is involved in generating a small heat-stable compound (Nod), an acylated oligomer of N-acetylglucosamine, that stimulates mitosis in various plant protoplasts.</text>
</comment>
<feature type="signal peptide" evidence="8">
    <location>
        <begin position="1"/>
        <end position="20"/>
    </location>
</feature>
<evidence type="ECO:0000256" key="1">
    <source>
        <dbReference type="ARBA" id="ARBA00003236"/>
    </source>
</evidence>
<dbReference type="PROSITE" id="PS51677">
    <property type="entry name" value="NODB"/>
    <property type="match status" value="1"/>
</dbReference>
<dbReference type="RefSeq" id="WP_013216358.1">
    <property type="nucleotide sequence ID" value="NC_014313.1"/>
</dbReference>
<organism evidence="10 11">
    <name type="scientific">Hyphomicrobium denitrificans (strain ATCC 51888 / DSM 1869 / NCIMB 11706 / TK 0415)</name>
    <dbReference type="NCBI Taxonomy" id="582899"/>
    <lineage>
        <taxon>Bacteria</taxon>
        <taxon>Pseudomonadati</taxon>
        <taxon>Pseudomonadota</taxon>
        <taxon>Alphaproteobacteria</taxon>
        <taxon>Hyphomicrobiales</taxon>
        <taxon>Hyphomicrobiaceae</taxon>
        <taxon>Hyphomicrobium</taxon>
    </lineage>
</organism>
<dbReference type="InterPro" id="IPR002509">
    <property type="entry name" value="NODB_dom"/>
</dbReference>
<sequence length="295" mass="31800" precursor="true">MQAARILTLAAVATATVALAADIAEAAEQACAAGTLGISRTIEVDTTGGPWFGAPKGDPKFLQPKEVVLTFDDGPSPANTRKILAALAKECTTATFFVVGEMVAVHPEVIKEIADQGHTIGTHTWSHPNLARRDIDDVKHEVEATFNAAQKASPTPIAPFFRYPYLSSSDVTEDYMKSRNIGQFAVDIDSQDWRVRSAKPVVARVMAGLKARGRGIILMHDIHRSTADAVPQLLAQLKAGGYQVVQLKPKEKVDLIADVTPPEKPAHTQRARKRGKAAAGKTQRKMALRTRKPAA</sequence>
<evidence type="ECO:0000256" key="5">
    <source>
        <dbReference type="ARBA" id="ARBA00022801"/>
    </source>
</evidence>
<dbReference type="GO" id="GO:0016810">
    <property type="term" value="F:hydrolase activity, acting on carbon-nitrogen (but not peptide) bonds"/>
    <property type="evidence" value="ECO:0007669"/>
    <property type="project" value="InterPro"/>
</dbReference>
<dbReference type="eggNOG" id="COG0726">
    <property type="taxonomic scope" value="Bacteria"/>
</dbReference>
<dbReference type="CDD" id="cd10917">
    <property type="entry name" value="CE4_NodB_like_6s_7s"/>
    <property type="match status" value="1"/>
</dbReference>
<dbReference type="SUPFAM" id="SSF88713">
    <property type="entry name" value="Glycoside hydrolase/deacetylase"/>
    <property type="match status" value="1"/>
</dbReference>